<evidence type="ECO:0000313" key="1">
    <source>
        <dbReference type="EMBL" id="GAA0486727.1"/>
    </source>
</evidence>
<sequence>MIMRPELHNLPPQWTRKPKDVTDQLTEQIQELVGLDYQVRLLRERPWASITFSGVRCQFAIMPLWKGGPAISQYCGTRLLGYPYDLHGHFVADLVIERPDNDRDQTVTIEILVINDPVAR</sequence>
<gene>
    <name evidence="1" type="ORF">GCM10009096_31920</name>
</gene>
<reference evidence="2" key="1">
    <citation type="journal article" date="2019" name="Int. J. Syst. Evol. Microbiol.">
        <title>The Global Catalogue of Microorganisms (GCM) 10K type strain sequencing project: providing services to taxonomists for standard genome sequencing and annotation.</title>
        <authorList>
            <consortium name="The Broad Institute Genomics Platform"/>
            <consortium name="The Broad Institute Genome Sequencing Center for Infectious Disease"/>
            <person name="Wu L."/>
            <person name="Ma J."/>
        </authorList>
    </citation>
    <scope>NUCLEOTIDE SEQUENCE [LARGE SCALE GENOMIC DNA]</scope>
    <source>
        <strain evidence="2">JCM 14162</strain>
    </source>
</reference>
<evidence type="ECO:0000313" key="2">
    <source>
        <dbReference type="Proteomes" id="UP001500713"/>
    </source>
</evidence>
<protein>
    <submittedName>
        <fullName evidence="1">Uncharacterized protein</fullName>
    </submittedName>
</protein>
<dbReference type="RefSeq" id="WP_343760289.1">
    <property type="nucleotide sequence ID" value="NZ_BAAAEM010000003.1"/>
</dbReference>
<keyword evidence="2" id="KW-1185">Reference proteome</keyword>
<comment type="caution">
    <text evidence="1">The sequence shown here is derived from an EMBL/GenBank/DDBJ whole genome shotgun (WGS) entry which is preliminary data.</text>
</comment>
<accession>A0ABP3KX25</accession>
<dbReference type="EMBL" id="BAAAEM010000003">
    <property type="protein sequence ID" value="GAA0486727.1"/>
    <property type="molecule type" value="Genomic_DNA"/>
</dbReference>
<name>A0ABP3KX25_9SPHN</name>
<proteinExistence type="predicted"/>
<organism evidence="1 2">
    <name type="scientific">Parasphingorhabdus litoris</name>
    <dbReference type="NCBI Taxonomy" id="394733"/>
    <lineage>
        <taxon>Bacteria</taxon>
        <taxon>Pseudomonadati</taxon>
        <taxon>Pseudomonadota</taxon>
        <taxon>Alphaproteobacteria</taxon>
        <taxon>Sphingomonadales</taxon>
        <taxon>Sphingomonadaceae</taxon>
        <taxon>Parasphingorhabdus</taxon>
    </lineage>
</organism>
<dbReference type="Proteomes" id="UP001500713">
    <property type="component" value="Unassembled WGS sequence"/>
</dbReference>